<reference evidence="3" key="1">
    <citation type="submission" date="2018-02" db="EMBL/GenBank/DDBJ databases">
        <authorList>
            <person name="Hausmann B."/>
        </authorList>
    </citation>
    <scope>NUCLEOTIDE SEQUENCE [LARGE SCALE GENOMIC DNA]</scope>
    <source>
        <strain evidence="3">Peat soil MAG SbF1</strain>
    </source>
</reference>
<dbReference type="AlphaFoldDB" id="A0A2U3JZM3"/>
<feature type="transmembrane region" description="Helical" evidence="1">
    <location>
        <begin position="20"/>
        <end position="44"/>
    </location>
</feature>
<sequence length="46" mass="4647">MLTMLSQVTVGVLKYVRQGLVAIALAGVVGVAAGVANMSLIGTLPY</sequence>
<dbReference type="Proteomes" id="UP000238916">
    <property type="component" value="Unassembled WGS sequence"/>
</dbReference>
<proteinExistence type="predicted"/>
<dbReference type="EMBL" id="OMOF01000020">
    <property type="protein sequence ID" value="SPF32841.1"/>
    <property type="molecule type" value="Genomic_DNA"/>
</dbReference>
<keyword evidence="1" id="KW-1133">Transmembrane helix</keyword>
<gene>
    <name evidence="2" type="ORF">SBF1_1160001</name>
</gene>
<evidence type="ECO:0000256" key="1">
    <source>
        <dbReference type="SAM" id="Phobius"/>
    </source>
</evidence>
<accession>A0A2U3JZM3</accession>
<evidence type="ECO:0000313" key="3">
    <source>
        <dbReference type="Proteomes" id="UP000238916"/>
    </source>
</evidence>
<name>A0A2U3JZM3_9FIRM</name>
<protein>
    <submittedName>
        <fullName evidence="2">Uncharacterized protein</fullName>
    </submittedName>
</protein>
<organism evidence="2 3">
    <name type="scientific">Candidatus Desulfosporosinus infrequens</name>
    <dbReference type="NCBI Taxonomy" id="2043169"/>
    <lineage>
        <taxon>Bacteria</taxon>
        <taxon>Bacillati</taxon>
        <taxon>Bacillota</taxon>
        <taxon>Clostridia</taxon>
        <taxon>Eubacteriales</taxon>
        <taxon>Desulfitobacteriaceae</taxon>
        <taxon>Desulfosporosinus</taxon>
    </lineage>
</organism>
<keyword evidence="1" id="KW-0472">Membrane</keyword>
<keyword evidence="1" id="KW-0812">Transmembrane</keyword>
<evidence type="ECO:0000313" key="2">
    <source>
        <dbReference type="EMBL" id="SPF32841.1"/>
    </source>
</evidence>